<dbReference type="OrthoDB" id="4205756at2759"/>
<keyword evidence="3" id="KW-1185">Reference proteome</keyword>
<dbReference type="SUPFAM" id="SSF53474">
    <property type="entry name" value="alpha/beta-Hydrolases"/>
    <property type="match status" value="1"/>
</dbReference>
<dbReference type="SUPFAM" id="SSF48452">
    <property type="entry name" value="TPR-like"/>
    <property type="match status" value="2"/>
</dbReference>
<dbReference type="PANTHER" id="PTHR35205">
    <property type="entry name" value="NB-ARC AND TPR DOMAIN PROTEIN"/>
    <property type="match status" value="1"/>
</dbReference>
<gene>
    <name evidence="2" type="ORF">MCYG_07162</name>
</gene>
<dbReference type="InterPro" id="IPR011990">
    <property type="entry name" value="TPR-like_helical_dom_sf"/>
</dbReference>
<name>C5FXU5_ARTOC</name>
<dbReference type="Pfam" id="PF13424">
    <property type="entry name" value="TPR_12"/>
    <property type="match status" value="1"/>
</dbReference>
<dbReference type="VEuPathDB" id="FungiDB:MCYG_07162"/>
<dbReference type="SMART" id="SM00028">
    <property type="entry name" value="TPR"/>
    <property type="match status" value="4"/>
</dbReference>
<dbReference type="GeneID" id="9227966"/>
<dbReference type="InterPro" id="IPR056681">
    <property type="entry name" value="DUF7779"/>
</dbReference>
<dbReference type="eggNOG" id="ENOG502SICG">
    <property type="taxonomic scope" value="Eukaryota"/>
</dbReference>
<dbReference type="InterPro" id="IPR027417">
    <property type="entry name" value="P-loop_NTPase"/>
</dbReference>
<dbReference type="STRING" id="554155.C5FXU5"/>
<dbReference type="OMA" id="GNIASIW"/>
<dbReference type="InterPro" id="IPR019734">
    <property type="entry name" value="TPR_rpt"/>
</dbReference>
<dbReference type="Gene3D" id="3.40.50.300">
    <property type="entry name" value="P-loop containing nucleotide triphosphate hydrolases"/>
    <property type="match status" value="1"/>
</dbReference>
<dbReference type="InterPro" id="IPR029058">
    <property type="entry name" value="AB_hydrolase_fold"/>
</dbReference>
<evidence type="ECO:0000313" key="2">
    <source>
        <dbReference type="EMBL" id="EEQ34343.1"/>
    </source>
</evidence>
<dbReference type="PANTHER" id="PTHR35205:SF1">
    <property type="entry name" value="ZU5 DOMAIN-CONTAINING PROTEIN"/>
    <property type="match status" value="1"/>
</dbReference>
<dbReference type="RefSeq" id="XP_002843379.1">
    <property type="nucleotide sequence ID" value="XM_002843333.1"/>
</dbReference>
<feature type="domain" description="DUF7779" evidence="1">
    <location>
        <begin position="628"/>
        <end position="717"/>
    </location>
</feature>
<dbReference type="AlphaFoldDB" id="C5FXU5"/>
<evidence type="ECO:0000313" key="3">
    <source>
        <dbReference type="Proteomes" id="UP000002035"/>
    </source>
</evidence>
<dbReference type="HOGENOM" id="CLU_000288_125_7_1"/>
<dbReference type="Proteomes" id="UP000002035">
    <property type="component" value="Unassembled WGS sequence"/>
</dbReference>
<dbReference type="SUPFAM" id="SSF52540">
    <property type="entry name" value="P-loop containing nucleoside triphosphate hydrolases"/>
    <property type="match status" value="1"/>
</dbReference>
<dbReference type="Gene3D" id="3.40.50.1820">
    <property type="entry name" value="alpha/beta hydrolase"/>
    <property type="match status" value="1"/>
</dbReference>
<protein>
    <submittedName>
        <fullName evidence="2">Tetratricopeptide repeat domain-containing protein</fullName>
    </submittedName>
</protein>
<organism evidence="2 3">
    <name type="scientific">Arthroderma otae (strain ATCC MYA-4605 / CBS 113480)</name>
    <name type="common">Microsporum canis</name>
    <dbReference type="NCBI Taxonomy" id="554155"/>
    <lineage>
        <taxon>Eukaryota</taxon>
        <taxon>Fungi</taxon>
        <taxon>Dikarya</taxon>
        <taxon>Ascomycota</taxon>
        <taxon>Pezizomycotina</taxon>
        <taxon>Eurotiomycetes</taxon>
        <taxon>Eurotiomycetidae</taxon>
        <taxon>Onygenales</taxon>
        <taxon>Arthrodermataceae</taxon>
        <taxon>Microsporum</taxon>
    </lineage>
</organism>
<evidence type="ECO:0000259" key="1">
    <source>
        <dbReference type="Pfam" id="PF25000"/>
    </source>
</evidence>
<accession>C5FXU5</accession>
<dbReference type="GO" id="GO:0043531">
    <property type="term" value="F:ADP binding"/>
    <property type="evidence" value="ECO:0007669"/>
    <property type="project" value="InterPro"/>
</dbReference>
<reference evidence="3" key="1">
    <citation type="journal article" date="2012" name="MBio">
        <title>Comparative genome analysis of Trichophyton rubrum and related dermatophytes reveals candidate genes involved in infection.</title>
        <authorList>
            <person name="Martinez D.A."/>
            <person name="Oliver B.G."/>
            <person name="Graeser Y."/>
            <person name="Goldberg J.M."/>
            <person name="Li W."/>
            <person name="Martinez-Rossi N.M."/>
            <person name="Monod M."/>
            <person name="Shelest E."/>
            <person name="Barton R.C."/>
            <person name="Birch E."/>
            <person name="Brakhage A.A."/>
            <person name="Chen Z."/>
            <person name="Gurr S.J."/>
            <person name="Heiman D."/>
            <person name="Heitman J."/>
            <person name="Kosti I."/>
            <person name="Rossi A."/>
            <person name="Saif S."/>
            <person name="Samalova M."/>
            <person name="Saunders C.W."/>
            <person name="Shea T."/>
            <person name="Summerbell R.C."/>
            <person name="Xu J."/>
            <person name="Young S."/>
            <person name="Zeng Q."/>
            <person name="Birren B.W."/>
            <person name="Cuomo C.A."/>
            <person name="White T.C."/>
        </authorList>
    </citation>
    <scope>NUCLEOTIDE SEQUENCE [LARGE SCALE GENOMIC DNA]</scope>
    <source>
        <strain evidence="3">ATCC MYA-4605 / CBS 113480</strain>
    </source>
</reference>
<dbReference type="Gene3D" id="1.25.40.10">
    <property type="entry name" value="Tetratricopeptide repeat domain"/>
    <property type="match status" value="2"/>
</dbReference>
<dbReference type="Pfam" id="PF25000">
    <property type="entry name" value="DUF7779"/>
    <property type="match status" value="1"/>
</dbReference>
<sequence length="1097" mass="123596">MPLQKLRLVQTRDGNSAKGNVDIILVAGINMPSVREWSILSQQWTSFFESTDSCVNIFTFDYDITLDNNFTFQTLLDEGHRLLAALSQHQQRNMRPFIFVCHSLGSFIVKQALCVANAQKHSYSAILNSVLAIMFLGALHLPSAPEKLSEQYNLILRSISNDISKQGFARIAKESWLLANISKLFGDIEMQVEILSLYETEETRIRVGMMDGKGLFSSHRSFMLSGPEVSNIGAIREQQFRLAGTHIELPRLQQPDGQPHHQIQEWLRFVLSNSYRQAAERILSPDAPSPTISLTSLSSYDAARIALKGSNCQPTTANSATNEATAGSSITKEWQLVPILDGFNTPRRLAKLPCFMIDIPVRNNTFFGRESIIQDLDKLLLPPERPTTSSLANSDRRHVALCGIGGIGKTSIAIEYVFSRKEKFDAIFWIRSDEASKLDHDFCRIAMELGLQDTSEAFNPVVCRELAKGWLENPVRVLDHEHDIVSQADAQWLIVFDNADSPDLLQDYWPLSSNGSILVTSRDPLAKSSPSISSKYIDLAPLGNNEGAELLQRLSHVTENVEVSVKIAAKLGGLPLAISQMAAIIRYQYLSFPEFYERYEDESDRRELHSLNIVTPRPEARGNIASIWAVEQLGPHAACLLEVSAMLDPDCIQERLFTGDLGAVGQLEDFPKTSFAYSAARADLIKRSLITRNADKREFRIHRVLQDSVLSKLTPGKMLQTFSFAVDLVLAAWGSTPLVQRHAISLARSRDGLFSHTLAMRSLFEKHYQAKVHGPGLQVAKLMNEAGWYQHEKGNSEDIKPFLKLALEICNQTPGPESAQLLTDIHYGLAAAANETNDRAACLHHTEQLLKLRLKASLSTGVKDIRLAIAHNEYGIALVMNHEYEKAIAEFNTSIEVYRGLEDYWPSMDTNPRTNLGFTYWVMGDLDQSWQTLRDLLDDRETKFGVNDRESYRTGRVYHGLGNICYDRGLFDESYNWHQRALAHYQATLGSNHHKTADLCHRVAKHCLRRQEKEYTRILIDQALKVYSLRESIYLPELARTTFLKAQFAMNSGDVLEAIELFKNAKDMRSQIPDAPCKPDASLREDDFDQLVTFFSR</sequence>
<dbReference type="EMBL" id="DS995707">
    <property type="protein sequence ID" value="EEQ34343.1"/>
    <property type="molecule type" value="Genomic_DNA"/>
</dbReference>
<dbReference type="PRINTS" id="PR00364">
    <property type="entry name" value="DISEASERSIST"/>
</dbReference>
<proteinExistence type="predicted"/>